<evidence type="ECO:0000259" key="5">
    <source>
        <dbReference type="PROSITE" id="PS50931"/>
    </source>
</evidence>
<dbReference type="EMBL" id="DS270709">
    <property type="protein sequence ID" value="EFO96582.1"/>
    <property type="molecule type" value="Genomic_DNA"/>
</dbReference>
<dbReference type="InterPro" id="IPR005119">
    <property type="entry name" value="LysR_subst-bd"/>
</dbReference>
<dbReference type="InterPro" id="IPR011781">
    <property type="entry name" value="DsdC"/>
</dbReference>
<evidence type="ECO:0000256" key="3">
    <source>
        <dbReference type="ARBA" id="ARBA00023125"/>
    </source>
</evidence>
<dbReference type="GO" id="GO:0006351">
    <property type="term" value="P:DNA-templated transcription"/>
    <property type="evidence" value="ECO:0007669"/>
    <property type="project" value="TreeGrafter"/>
</dbReference>
<keyword evidence="3" id="KW-0238">DNA-binding</keyword>
<dbReference type="FunFam" id="1.10.10.10:FF:000038">
    <property type="entry name" value="Glycine cleavage system transcriptional activator"/>
    <property type="match status" value="1"/>
</dbReference>
<dbReference type="eggNOG" id="ENOG502RBTB">
    <property type="taxonomic scope" value="Eukaryota"/>
</dbReference>
<dbReference type="Pfam" id="PF00126">
    <property type="entry name" value="HTH_1"/>
    <property type="match status" value="1"/>
</dbReference>
<name>E3NUW9_CAERE</name>
<proteinExistence type="inferred from homology"/>
<dbReference type="GO" id="GO:0003700">
    <property type="term" value="F:DNA-binding transcription factor activity"/>
    <property type="evidence" value="ECO:0007669"/>
    <property type="project" value="InterPro"/>
</dbReference>
<dbReference type="Pfam" id="PF03466">
    <property type="entry name" value="LysR_substrate"/>
    <property type="match status" value="1"/>
</dbReference>
<organism evidence="7">
    <name type="scientific">Caenorhabditis remanei</name>
    <name type="common">Caenorhabditis vulgaris</name>
    <dbReference type="NCBI Taxonomy" id="31234"/>
    <lineage>
        <taxon>Eukaryota</taxon>
        <taxon>Metazoa</taxon>
        <taxon>Ecdysozoa</taxon>
        <taxon>Nematoda</taxon>
        <taxon>Chromadorea</taxon>
        <taxon>Rhabditida</taxon>
        <taxon>Rhabditina</taxon>
        <taxon>Rhabditomorpha</taxon>
        <taxon>Rhabditoidea</taxon>
        <taxon>Rhabditidae</taxon>
        <taxon>Peloderinae</taxon>
        <taxon>Caenorhabditis</taxon>
    </lineage>
</organism>
<comment type="similarity">
    <text evidence="1">Belongs to the LysR transcriptional regulatory family.</text>
</comment>
<dbReference type="PROSITE" id="PS50931">
    <property type="entry name" value="HTH_LYSR"/>
    <property type="match status" value="1"/>
</dbReference>
<keyword evidence="7" id="KW-1185">Reference proteome</keyword>
<dbReference type="InParanoid" id="E3NUW9"/>
<dbReference type="Gene3D" id="3.40.190.10">
    <property type="entry name" value="Periplasmic binding protein-like II"/>
    <property type="match status" value="2"/>
</dbReference>
<dbReference type="HOGENOM" id="CLU_039613_37_0_1"/>
<dbReference type="OrthoDB" id="10057859at2759"/>
<gene>
    <name evidence="6" type="ORF">CRE_15236</name>
</gene>
<protein>
    <recommendedName>
        <fullName evidence="5">HTH lysR-type domain-containing protein</fullName>
    </recommendedName>
</protein>
<dbReference type="Proteomes" id="UP000008281">
    <property type="component" value="Unassembled WGS sequence"/>
</dbReference>
<dbReference type="NCBIfam" id="NF007491">
    <property type="entry name" value="PRK10086.1"/>
    <property type="match status" value="1"/>
</dbReference>
<dbReference type="PRINTS" id="PR00039">
    <property type="entry name" value="HTHLYSR"/>
</dbReference>
<evidence type="ECO:0000313" key="7">
    <source>
        <dbReference type="Proteomes" id="UP000008281"/>
    </source>
</evidence>
<dbReference type="Gene3D" id="1.10.10.10">
    <property type="entry name" value="Winged helix-like DNA-binding domain superfamily/Winged helix DNA-binding domain"/>
    <property type="match status" value="1"/>
</dbReference>
<evidence type="ECO:0000256" key="1">
    <source>
        <dbReference type="ARBA" id="ARBA00009437"/>
    </source>
</evidence>
<dbReference type="InterPro" id="IPR036390">
    <property type="entry name" value="WH_DNA-bd_sf"/>
</dbReference>
<dbReference type="PANTHER" id="PTHR30537">
    <property type="entry name" value="HTH-TYPE TRANSCRIPTIONAL REGULATOR"/>
    <property type="match status" value="1"/>
</dbReference>
<dbReference type="InterPro" id="IPR000847">
    <property type="entry name" value="LysR_HTH_N"/>
</dbReference>
<dbReference type="CDD" id="cd08432">
    <property type="entry name" value="PBP2_GcdR_TrpI_HvrB_AmpR_like"/>
    <property type="match status" value="1"/>
</dbReference>
<keyword evidence="4" id="KW-0804">Transcription</keyword>
<sequence>MGIGQQEACDQSFCFSKKEKGMTNAHKNLTGFQLSKLYTFEVAARHESFALAAEELSLTPSAVSHQINLLEKELNIKLFLRLHRKVKLTTEGQRILAALQFSLDSLNVEIKALQNQQLVGSLTIYARPSIAQCWLVPQLPDFIQRYPLIQLSVLTGNEDVNFQRSGIDIALYFDNQPSFQLNYQYLMDEYIIPVCSPAYAEKFNLYDHLDSLKNCTLLHDCQAWSNGTGADEWNSWTQHFNVNMDHSSEMSFDRSDLALIAAKNHLGITMGRKKLVEKDLESGELVMPFKNMYLKCDQHYYITSLKNNELPKVKAFSDWIKARANSEIGHQ</sequence>
<keyword evidence="2" id="KW-0805">Transcription regulation</keyword>
<dbReference type="GO" id="GO:0043565">
    <property type="term" value="F:sequence-specific DNA binding"/>
    <property type="evidence" value="ECO:0007669"/>
    <property type="project" value="TreeGrafter"/>
</dbReference>
<dbReference type="InterPro" id="IPR058163">
    <property type="entry name" value="LysR-type_TF_proteobact-type"/>
</dbReference>
<feature type="domain" description="HTH lysR-type" evidence="5">
    <location>
        <begin position="32"/>
        <end position="89"/>
    </location>
</feature>
<evidence type="ECO:0000256" key="4">
    <source>
        <dbReference type="ARBA" id="ARBA00023163"/>
    </source>
</evidence>
<dbReference type="AlphaFoldDB" id="E3NUW9"/>
<dbReference type="NCBIfam" id="TIGR02036">
    <property type="entry name" value="dsdC"/>
    <property type="match status" value="1"/>
</dbReference>
<reference evidence="6" key="1">
    <citation type="submission" date="2007-07" db="EMBL/GenBank/DDBJ databases">
        <title>PCAP assembly of the Caenorhabditis remanei genome.</title>
        <authorList>
            <consortium name="The Caenorhabditis remanei Sequencing Consortium"/>
            <person name="Wilson R.K."/>
        </authorList>
    </citation>
    <scope>NUCLEOTIDE SEQUENCE [LARGE SCALE GENOMIC DNA]</scope>
    <source>
        <strain evidence="6">PB4641</strain>
    </source>
</reference>
<evidence type="ECO:0000313" key="6">
    <source>
        <dbReference type="EMBL" id="EFO96582.1"/>
    </source>
</evidence>
<dbReference type="SUPFAM" id="SSF53850">
    <property type="entry name" value="Periplasmic binding protein-like II"/>
    <property type="match status" value="1"/>
</dbReference>
<accession>E3NUW9</accession>
<dbReference type="SUPFAM" id="SSF46785">
    <property type="entry name" value="Winged helix' DNA-binding domain"/>
    <property type="match status" value="1"/>
</dbReference>
<dbReference type="OMA" id="YLMIPER"/>
<evidence type="ECO:0000256" key="2">
    <source>
        <dbReference type="ARBA" id="ARBA00023015"/>
    </source>
</evidence>
<dbReference type="InterPro" id="IPR036388">
    <property type="entry name" value="WH-like_DNA-bd_sf"/>
</dbReference>
<dbReference type="PANTHER" id="PTHR30537:SF32">
    <property type="entry name" value="HTH-TYPE TRANSCRIPTIONAL REGULATOR DSDC"/>
    <property type="match status" value="1"/>
</dbReference>